<evidence type="ECO:0000256" key="5">
    <source>
        <dbReference type="ARBA" id="ARBA00022989"/>
    </source>
</evidence>
<reference evidence="11" key="1">
    <citation type="submission" date="2020-10" db="EMBL/GenBank/DDBJ databases">
        <authorList>
            <person name="Roach M.J.R."/>
        </authorList>
    </citation>
    <scope>NUCLEOTIDE SEQUENCE</scope>
    <source>
        <strain evidence="11">CBS 1945</strain>
    </source>
</reference>
<dbReference type="RefSeq" id="XP_038780855.1">
    <property type="nucleotide sequence ID" value="XM_038924927.1"/>
</dbReference>
<evidence type="ECO:0000313" key="11">
    <source>
        <dbReference type="EMBL" id="QPG77290.1"/>
    </source>
</evidence>
<feature type="transmembrane region" description="Helical" evidence="8">
    <location>
        <begin position="259"/>
        <end position="278"/>
    </location>
</feature>
<comment type="similarity">
    <text evidence="2 8">Belongs to the cation diffusion facilitator (CDF) transporter (TC 2.A.4) family. SLC30A subfamily.</text>
</comment>
<comment type="caution">
    <text evidence="8">Lacks conserved residue(s) required for the propagation of feature annotation.</text>
</comment>
<evidence type="ECO:0000313" key="12">
    <source>
        <dbReference type="Proteomes" id="UP000662931"/>
    </source>
</evidence>
<feature type="transmembrane region" description="Helical" evidence="8">
    <location>
        <begin position="468"/>
        <end position="485"/>
    </location>
</feature>
<evidence type="ECO:0000256" key="8">
    <source>
        <dbReference type="RuleBase" id="RU369017"/>
    </source>
</evidence>
<dbReference type="GO" id="GO:0005385">
    <property type="term" value="F:zinc ion transmembrane transporter activity"/>
    <property type="evidence" value="ECO:0007669"/>
    <property type="project" value="UniProtKB-UniRule"/>
</dbReference>
<sequence>MGLANLIELSPVLFSLPTLLVSLTFSSYSYNPWYGRDDEQPSSITQNAIPVTQSVLFAALTLLIVAFVCKLGYLNRSPLVYAAADDDNDTMDEKPRSSKLSFVSDIINTTVTLLFPLSCLLLANNLLLPIRIASLVVIEILIGRDSKKLSKHRSLQLEQEYSMDGTIVSVIFKKYQPIVIYLLCFLYDFVLHGRNTGAKKYIVLGYCLLLVPLLVFLNPFGSEFISKRAVTPKLNTSLVLSAGSMLLMTVYNLKDLNLKMIFVAIGSLIIFIVSQMDWKSVEFGGKPRSLFNRHMFTDNYKLNLLTLNFIMAAVQLISLNMGGHYSLNDVTATNDIVKGCLIDFALNVALVFLIQPESKTLSLEDADGSEKQQIPKDKETFISLIVQMVKYEESRSIFNFLLLNLSFMFVQILYSFRSRSLSLLSDSLHMFLDCTSLFLGMLASVIAKNNLEHPNKSYPFGLARVETLAGFANGSLLLGIVLGIFNQAAQRIVSPVPLERTTELLVVSILGLAVNLVGIFAFNHGGDGHSHGHSHTHGHQHNEESQQHTNLHSHTHQLEAAAESANYRNDNMHGIFLHIMADTLGSVGVVISTVMVKHFAWSIIDPLTSIFIGLLILLSSFPLLKSSSSNLLLSLEDGSAQQLKETLGQIRHISGVKSYTTPRFWPQNDSSSKLVGYLHVQYYRTENASNIRQKIDRILELSPVVNRCYIQLENEIDDCWCRKKAIFSTS</sequence>
<dbReference type="GO" id="GO:0005789">
    <property type="term" value="C:endoplasmic reticulum membrane"/>
    <property type="evidence" value="ECO:0007669"/>
    <property type="project" value="UniProtKB-SubCell"/>
</dbReference>
<protein>
    <recommendedName>
        <fullName evidence="8">Zinc transporter</fullName>
    </recommendedName>
</protein>
<dbReference type="Pfam" id="PF01545">
    <property type="entry name" value="Cation_efflux"/>
    <property type="match status" value="1"/>
</dbReference>
<evidence type="ECO:0000256" key="6">
    <source>
        <dbReference type="ARBA" id="ARBA00023065"/>
    </source>
</evidence>
<feature type="transmembrane region" description="Helical" evidence="8">
    <location>
        <begin position="505"/>
        <end position="522"/>
    </location>
</feature>
<evidence type="ECO:0000259" key="10">
    <source>
        <dbReference type="Pfam" id="PF01545"/>
    </source>
</evidence>
<evidence type="ECO:0000256" key="9">
    <source>
        <dbReference type="SAM" id="MobiDB-lite"/>
    </source>
</evidence>
<dbReference type="PANTHER" id="PTHR45755">
    <property type="match status" value="1"/>
</dbReference>
<dbReference type="SUPFAM" id="SSF161111">
    <property type="entry name" value="Cation efflux protein transmembrane domain-like"/>
    <property type="match status" value="1"/>
</dbReference>
<dbReference type="GeneID" id="62198098"/>
<dbReference type="InterPro" id="IPR002524">
    <property type="entry name" value="Cation_efflux"/>
</dbReference>
<dbReference type="GO" id="GO:0005794">
    <property type="term" value="C:Golgi apparatus"/>
    <property type="evidence" value="ECO:0007669"/>
    <property type="project" value="TreeGrafter"/>
</dbReference>
<proteinExistence type="inferred from homology"/>
<organism evidence="11 12">
    <name type="scientific">Eeniella nana</name>
    <name type="common">Yeast</name>
    <name type="synonym">Brettanomyces nanus</name>
    <dbReference type="NCBI Taxonomy" id="13502"/>
    <lineage>
        <taxon>Eukaryota</taxon>
        <taxon>Fungi</taxon>
        <taxon>Dikarya</taxon>
        <taxon>Ascomycota</taxon>
        <taxon>Saccharomycotina</taxon>
        <taxon>Pichiomycetes</taxon>
        <taxon>Pichiales</taxon>
        <taxon>Pichiaceae</taxon>
        <taxon>Brettanomyces</taxon>
    </lineage>
</organism>
<name>A0A875RQK6_EENNA</name>
<keyword evidence="8" id="KW-0256">Endoplasmic reticulum</keyword>
<dbReference type="InterPro" id="IPR058533">
    <property type="entry name" value="Cation_efflux_TM"/>
</dbReference>
<dbReference type="PANTHER" id="PTHR45755:SF4">
    <property type="entry name" value="ZINC TRANSPORTER 7"/>
    <property type="match status" value="1"/>
</dbReference>
<dbReference type="EMBL" id="CP064815">
    <property type="protein sequence ID" value="QPG77290.1"/>
    <property type="molecule type" value="Genomic_DNA"/>
</dbReference>
<feature type="transmembrane region" description="Helical" evidence="8">
    <location>
        <begin position="607"/>
        <end position="624"/>
    </location>
</feature>
<dbReference type="Proteomes" id="UP000662931">
    <property type="component" value="Chromosome 4"/>
</dbReference>
<dbReference type="Gene3D" id="1.20.1510.10">
    <property type="entry name" value="Cation efflux protein transmembrane domain"/>
    <property type="match status" value="1"/>
</dbReference>
<feature type="transmembrane region" description="Helical" evidence="8">
    <location>
        <begin position="201"/>
        <end position="222"/>
    </location>
</feature>
<comment type="function">
    <text evidence="8">Functions as a zinc transporter.</text>
</comment>
<feature type="transmembrane region" description="Helical" evidence="8">
    <location>
        <begin position="12"/>
        <end position="30"/>
    </location>
</feature>
<comment type="subcellular location">
    <subcellularLocation>
        <location evidence="8">Endoplasmic reticulum membrane</location>
        <topology evidence="8">Multi-pass membrane protein</topology>
    </subcellularLocation>
    <subcellularLocation>
        <location evidence="1">Membrane</location>
        <topology evidence="1">Multi-pass membrane protein</topology>
    </subcellularLocation>
</comment>
<dbReference type="GO" id="GO:0006882">
    <property type="term" value="P:intracellular zinc ion homeostasis"/>
    <property type="evidence" value="ECO:0007669"/>
    <property type="project" value="InterPro"/>
</dbReference>
<feature type="domain" description="Cation efflux protein transmembrane" evidence="10">
    <location>
        <begin position="399"/>
        <end position="632"/>
    </location>
</feature>
<gene>
    <name evidence="11" type="ORF">FOA43_004698</name>
</gene>
<evidence type="ECO:0000256" key="4">
    <source>
        <dbReference type="ARBA" id="ARBA00022692"/>
    </source>
</evidence>
<keyword evidence="7 8" id="KW-0472">Membrane</keyword>
<dbReference type="OrthoDB" id="78669at2759"/>
<keyword evidence="5 8" id="KW-1133">Transmembrane helix</keyword>
<accession>A0A875RQK6</accession>
<dbReference type="InterPro" id="IPR027469">
    <property type="entry name" value="Cation_efflux_TMD_sf"/>
</dbReference>
<feature type="region of interest" description="Disordered" evidence="9">
    <location>
        <begin position="528"/>
        <end position="559"/>
    </location>
</feature>
<dbReference type="NCBIfam" id="TIGR01297">
    <property type="entry name" value="CDF"/>
    <property type="match status" value="1"/>
</dbReference>
<dbReference type="InterPro" id="IPR045316">
    <property type="entry name" value="Msc2-like"/>
</dbReference>
<evidence type="ECO:0000256" key="7">
    <source>
        <dbReference type="ARBA" id="ARBA00023136"/>
    </source>
</evidence>
<dbReference type="AlphaFoldDB" id="A0A875RQK6"/>
<feature type="transmembrane region" description="Helical" evidence="8">
    <location>
        <begin position="234"/>
        <end position="253"/>
    </location>
</feature>
<keyword evidence="3 8" id="KW-0813">Transport</keyword>
<dbReference type="KEGG" id="bnn:FOA43_004698"/>
<feature type="transmembrane region" description="Helical" evidence="8">
    <location>
        <begin position="575"/>
        <end position="595"/>
    </location>
</feature>
<evidence type="ECO:0000256" key="1">
    <source>
        <dbReference type="ARBA" id="ARBA00004141"/>
    </source>
</evidence>
<dbReference type="GO" id="GO:0031410">
    <property type="term" value="C:cytoplasmic vesicle"/>
    <property type="evidence" value="ECO:0007669"/>
    <property type="project" value="TreeGrafter"/>
</dbReference>
<keyword evidence="12" id="KW-1185">Reference proteome</keyword>
<keyword evidence="6 8" id="KW-0406">Ion transport</keyword>
<feature type="transmembrane region" description="Helical" evidence="8">
    <location>
        <begin position="50"/>
        <end position="69"/>
    </location>
</feature>
<feature type="transmembrane region" description="Helical" evidence="8">
    <location>
        <begin position="299"/>
        <end position="316"/>
    </location>
</feature>
<dbReference type="GO" id="GO:1904257">
    <property type="term" value="P:zinc ion import into Golgi lumen"/>
    <property type="evidence" value="ECO:0007669"/>
    <property type="project" value="TreeGrafter"/>
</dbReference>
<feature type="transmembrane region" description="Helical" evidence="8">
    <location>
        <begin position="428"/>
        <end position="447"/>
    </location>
</feature>
<keyword evidence="4 8" id="KW-0812">Transmembrane</keyword>
<feature type="transmembrane region" description="Helical" evidence="8">
    <location>
        <begin position="397"/>
        <end position="416"/>
    </location>
</feature>
<evidence type="ECO:0000256" key="2">
    <source>
        <dbReference type="ARBA" id="ARBA00008873"/>
    </source>
</evidence>
<evidence type="ECO:0000256" key="3">
    <source>
        <dbReference type="ARBA" id="ARBA00022448"/>
    </source>
</evidence>